<name>A0A2R5GQ81_9STRA</name>
<dbReference type="EMBL" id="BEYU01000140">
    <property type="protein sequence ID" value="GBG33036.1"/>
    <property type="molecule type" value="Genomic_DNA"/>
</dbReference>
<dbReference type="GO" id="GO:0006508">
    <property type="term" value="P:proteolysis"/>
    <property type="evidence" value="ECO:0007669"/>
    <property type="project" value="UniProtKB-KW"/>
</dbReference>
<dbReference type="Gene3D" id="1.10.10.60">
    <property type="entry name" value="Homeodomain-like"/>
    <property type="match status" value="1"/>
</dbReference>
<dbReference type="InterPro" id="IPR025257">
    <property type="entry name" value="MINDY-3/4_CD"/>
</dbReference>
<comment type="caution">
    <text evidence="4">The sequence shown here is derived from an EMBL/GenBank/DDBJ whole genome shotgun (WGS) entry which is preliminary data.</text>
</comment>
<feature type="region of interest" description="Disordered" evidence="2">
    <location>
        <begin position="57"/>
        <end position="129"/>
    </location>
</feature>
<evidence type="ECO:0000256" key="2">
    <source>
        <dbReference type="SAM" id="MobiDB-lite"/>
    </source>
</evidence>
<dbReference type="Pfam" id="PF13898">
    <property type="entry name" value="MINDY-3_4_CD"/>
    <property type="match status" value="1"/>
</dbReference>
<dbReference type="InterPro" id="IPR001005">
    <property type="entry name" value="SANT/Myb"/>
</dbReference>
<organism evidence="4 5">
    <name type="scientific">Hondaea fermentalgiana</name>
    <dbReference type="NCBI Taxonomy" id="2315210"/>
    <lineage>
        <taxon>Eukaryota</taxon>
        <taxon>Sar</taxon>
        <taxon>Stramenopiles</taxon>
        <taxon>Bigyra</taxon>
        <taxon>Labyrinthulomycetes</taxon>
        <taxon>Thraustochytrida</taxon>
        <taxon>Thraustochytriidae</taxon>
        <taxon>Hondaea</taxon>
    </lineage>
</organism>
<accession>A0A2R5GQ81</accession>
<dbReference type="PROSITE" id="PS50090">
    <property type="entry name" value="MYB_LIKE"/>
    <property type="match status" value="1"/>
</dbReference>
<comment type="similarity">
    <text evidence="1">Belongs to the MINDY deubiquitinase family. FAM188 subfamily.</text>
</comment>
<evidence type="ECO:0000313" key="4">
    <source>
        <dbReference type="EMBL" id="GBG33036.1"/>
    </source>
</evidence>
<dbReference type="PANTHER" id="PTHR12473:SF8">
    <property type="entry name" value="UBIQUITIN CARBOXYL-TERMINAL HYDROLASE MINDY-4-RELATED"/>
    <property type="match status" value="1"/>
</dbReference>
<protein>
    <submittedName>
        <fullName evidence="4">Ubiquitin carboxyl-terminal hydrolase MINDY-3</fullName>
    </submittedName>
</protein>
<gene>
    <name evidence="4" type="ORF">FCC1311_092602</name>
</gene>
<feature type="domain" description="Myb-like" evidence="3">
    <location>
        <begin position="3"/>
        <end position="60"/>
    </location>
</feature>
<dbReference type="InParanoid" id="A0A2R5GQ81"/>
<dbReference type="SMART" id="SM01174">
    <property type="entry name" value="DUF4205"/>
    <property type="match status" value="1"/>
</dbReference>
<dbReference type="GO" id="GO:1990380">
    <property type="term" value="F:K48-linked deubiquitinase activity"/>
    <property type="evidence" value="ECO:0007669"/>
    <property type="project" value="InterPro"/>
</dbReference>
<keyword evidence="5" id="KW-1185">Reference proteome</keyword>
<dbReference type="InterPro" id="IPR039785">
    <property type="entry name" value="MINY3/4"/>
</dbReference>
<dbReference type="AlphaFoldDB" id="A0A2R5GQ81"/>
<evidence type="ECO:0000259" key="3">
    <source>
        <dbReference type="PROSITE" id="PS50090"/>
    </source>
</evidence>
<evidence type="ECO:0000256" key="1">
    <source>
        <dbReference type="ARBA" id="ARBA00011074"/>
    </source>
</evidence>
<feature type="compositionally biased region" description="Low complexity" evidence="2">
    <location>
        <begin position="72"/>
        <end position="98"/>
    </location>
</feature>
<reference evidence="4 5" key="1">
    <citation type="submission" date="2017-12" db="EMBL/GenBank/DDBJ databases">
        <title>Sequencing, de novo assembly and annotation of complete genome of a new Thraustochytrid species, strain FCC1311.</title>
        <authorList>
            <person name="Sedici K."/>
            <person name="Godart F."/>
            <person name="Aiese Cigliano R."/>
            <person name="Sanseverino W."/>
            <person name="Barakat M."/>
            <person name="Ortet P."/>
            <person name="Marechal E."/>
            <person name="Cagnac O."/>
            <person name="Amato A."/>
        </authorList>
    </citation>
    <scope>NUCLEOTIDE SEQUENCE [LARGE SCALE GENOMIC DNA]</scope>
</reference>
<dbReference type="PANTHER" id="PTHR12473">
    <property type="entry name" value="UBIQUITIN CARBOXYL-TERMINAL HYDROLASE MINDY-4-RELATED"/>
    <property type="match status" value="1"/>
</dbReference>
<sequence length="559" mass="61858">MSEERVAARTWSSEALRELRAAAQRFSRHEYHDKNERWKLIANEIGRGKRDCYTKYKELKSSQSQQRDGGETRASASASTSGSSSASTSARSTPTDASETASNTSSGASEKNSTSTRAERRVLRAKSSRKNVITQDENLISAGSLRSLGSRASDTINKQKLISGSARSLGACKPKNIMVDESKVSRDSFDGTIDEDDEIDSNGSVSSRRSVIVRPIRTDEVRDMLDVLLGQPKRSAGLGPSWRKQGFFFGESPQPRYGLVQLKGGPCGVLAVVQAFVLLELMYGIHTPCAEHWERPTASEQRAALTEALTTVIWQAADRSARVCTYDLSQERSALGEMSVHQVKARAQVRDLIAEHLDVFMLREGPGVLLLLFSVMMTRGDVSVDMDAGMQHGENALIGRHNYAGQELVNLLLFGRASSNVFNGTRNLGDEQEKVVLRGVDRTCEIGFLTLFEHYGYMRVGSRLKNPLFPIWVICSESHYSVLFADTPDCLQSAEPFDLFYFDQLGNQDEEYRLTVNPAPEVPVEHSTDSSRLVSPIDDCIRTRWPGATVDWNGSDPLL</sequence>
<feature type="compositionally biased region" description="Polar residues" evidence="2">
    <location>
        <begin position="99"/>
        <end position="116"/>
    </location>
</feature>
<evidence type="ECO:0000313" key="5">
    <source>
        <dbReference type="Proteomes" id="UP000241890"/>
    </source>
</evidence>
<proteinExistence type="inferred from homology"/>
<dbReference type="Proteomes" id="UP000241890">
    <property type="component" value="Unassembled WGS sequence"/>
</dbReference>
<dbReference type="OrthoDB" id="10263628at2759"/>
<dbReference type="GO" id="GO:0071108">
    <property type="term" value="P:protein K48-linked deubiquitination"/>
    <property type="evidence" value="ECO:0007669"/>
    <property type="project" value="InterPro"/>
</dbReference>
<keyword evidence="4" id="KW-0378">Hydrolase</keyword>
<dbReference type="GO" id="GO:0004843">
    <property type="term" value="F:cysteine-type deubiquitinase activity"/>
    <property type="evidence" value="ECO:0007669"/>
    <property type="project" value="UniProtKB-EC"/>
</dbReference>